<dbReference type="AlphaFoldDB" id="A0A1G2M1V8"/>
<evidence type="ECO:0000313" key="1">
    <source>
        <dbReference type="EMBL" id="OHA17847.1"/>
    </source>
</evidence>
<accession>A0A1G2M1V8</accession>
<dbReference type="STRING" id="1802301.A2664_00075"/>
<reference evidence="1 2" key="1">
    <citation type="journal article" date="2016" name="Nat. Commun.">
        <title>Thousands of microbial genomes shed light on interconnected biogeochemical processes in an aquifer system.</title>
        <authorList>
            <person name="Anantharaman K."/>
            <person name="Brown C.T."/>
            <person name="Hug L.A."/>
            <person name="Sharon I."/>
            <person name="Castelle C.J."/>
            <person name="Probst A.J."/>
            <person name="Thomas B.C."/>
            <person name="Singh A."/>
            <person name="Wilkins M.J."/>
            <person name="Karaoz U."/>
            <person name="Brodie E.L."/>
            <person name="Williams K.H."/>
            <person name="Hubbard S.S."/>
            <person name="Banfield J.F."/>
        </authorList>
    </citation>
    <scope>NUCLEOTIDE SEQUENCE [LARGE SCALE GENOMIC DNA]</scope>
</reference>
<organism evidence="1 2">
    <name type="scientific">Candidatus Taylorbacteria bacterium RIFCSPHIGHO2_01_FULL_46_22b</name>
    <dbReference type="NCBI Taxonomy" id="1802301"/>
    <lineage>
        <taxon>Bacteria</taxon>
        <taxon>Candidatus Tayloriibacteriota</taxon>
    </lineage>
</organism>
<name>A0A1G2M1V8_9BACT</name>
<dbReference type="EMBL" id="MHRF01000012">
    <property type="protein sequence ID" value="OHA17847.1"/>
    <property type="molecule type" value="Genomic_DNA"/>
</dbReference>
<evidence type="ECO:0000313" key="2">
    <source>
        <dbReference type="Proteomes" id="UP000178873"/>
    </source>
</evidence>
<comment type="caution">
    <text evidence="1">The sequence shown here is derived from an EMBL/GenBank/DDBJ whole genome shotgun (WGS) entry which is preliminary data.</text>
</comment>
<proteinExistence type="predicted"/>
<gene>
    <name evidence="1" type="ORF">A2664_00075</name>
</gene>
<protein>
    <submittedName>
        <fullName evidence="1">Uncharacterized protein</fullName>
    </submittedName>
</protein>
<dbReference type="Proteomes" id="UP000178873">
    <property type="component" value="Unassembled WGS sequence"/>
</dbReference>
<sequence length="133" mass="15441">MSIQRLKRKSENRKVPFVVGEFYHLYNRGFEKRDIVLDQDDVSRFIQSMNEFNSVKTIGSIYEHSFGSSTPKLSKSSWNEYIGRGNGKGICNPDITVSQFNGSDEYKRFALSSFELILEQKGRDKEMEKILIE</sequence>